<evidence type="ECO:0000256" key="6">
    <source>
        <dbReference type="ARBA" id="ARBA00023242"/>
    </source>
</evidence>
<gene>
    <name evidence="7" type="ORF">BDV37DRAFT_290717</name>
</gene>
<sequence length="690" mass="77463">MDSPSQSLFRRNGSRRSCEACRKLKTKCDHALPKCGRCAQKNAVCIYAPAPMTRAFRPLSETKSRGRRKPRISGSPASRDVHPPGSLELIPSHGQAVVVSTPPLESAGFLGPTSYRSLMSEGVSDSDPGVADTDRTTYTIDPRQLDQGLKILDFLADNAQLVSGLVRKVYVFGRSPIVPEVLMFPALDMLWDTFGDYMTQDEPSRLGTVVRVFENSYQQVPRKFAMHAGELSHWISGKNVRWETIGSVIQIAIMGLIYMPERDVTQIDPQQRSKDESLAQMLEVIDQLLPLSNALPVVNQLMVCLKYYQMMLASQRFGDSSRWLYSSLGELSSCIYATGIHQYNIPTGQYPGFIDLWQRRCFAVVYSMDKTIATILGRPPSMTRHYCVLKPPLDIDDDIDLPDYERSLQMLDSNGWNTDGKRRPATIVRLRFLLATVREEILELHLGVNYVDIEGKTSNILQSLQSIWDTCPSHMKYSPDMWYEQMPSQDIIALLSIYLDYLHSIFLLHRFANQECQNEKPKELLLVAKTILSTVLVINEHRERAREVRSDFSSIFLPYGLPSAELLATELLQSSNPLLGRPTYPGLPRAEVIRELTLYISCLSWVARPGSGNLGFCKKVKAKLTRILDQILDPSYVAPDSSGNHGGSSGDVSWAFPELLDSDFTINSLLHSDDGSNWDPGFDLFCGPGF</sequence>
<dbReference type="GO" id="GO:0008270">
    <property type="term" value="F:zinc ion binding"/>
    <property type="evidence" value="ECO:0007669"/>
    <property type="project" value="InterPro"/>
</dbReference>
<keyword evidence="3" id="KW-0805">Transcription regulation</keyword>
<dbReference type="CDD" id="cd12148">
    <property type="entry name" value="fungal_TF_MHR"/>
    <property type="match status" value="1"/>
</dbReference>
<evidence type="ECO:0000256" key="2">
    <source>
        <dbReference type="ARBA" id="ARBA00022723"/>
    </source>
</evidence>
<dbReference type="GO" id="GO:0005634">
    <property type="term" value="C:nucleus"/>
    <property type="evidence" value="ECO:0007669"/>
    <property type="project" value="UniProtKB-SubCell"/>
</dbReference>
<dbReference type="GO" id="GO:0006351">
    <property type="term" value="P:DNA-templated transcription"/>
    <property type="evidence" value="ECO:0007669"/>
    <property type="project" value="InterPro"/>
</dbReference>
<proteinExistence type="predicted"/>
<dbReference type="InterPro" id="IPR007219">
    <property type="entry name" value="XnlR_reg_dom"/>
</dbReference>
<dbReference type="InterPro" id="IPR050613">
    <property type="entry name" value="Sec_Metabolite_Reg"/>
</dbReference>
<organism evidence="7 8">
    <name type="scientific">Aspergillus pseudonomiae</name>
    <dbReference type="NCBI Taxonomy" id="1506151"/>
    <lineage>
        <taxon>Eukaryota</taxon>
        <taxon>Fungi</taxon>
        <taxon>Dikarya</taxon>
        <taxon>Ascomycota</taxon>
        <taxon>Pezizomycotina</taxon>
        <taxon>Eurotiomycetes</taxon>
        <taxon>Eurotiomycetidae</taxon>
        <taxon>Eurotiales</taxon>
        <taxon>Aspergillaceae</taxon>
        <taxon>Aspergillus</taxon>
        <taxon>Aspergillus subgen. Circumdati</taxon>
    </lineage>
</organism>
<accession>A0A5N6IEF0</accession>
<evidence type="ECO:0000313" key="8">
    <source>
        <dbReference type="Proteomes" id="UP000325579"/>
    </source>
</evidence>
<dbReference type="Proteomes" id="UP000325579">
    <property type="component" value="Unassembled WGS sequence"/>
</dbReference>
<dbReference type="Pfam" id="PF00172">
    <property type="entry name" value="Zn_clus"/>
    <property type="match status" value="1"/>
</dbReference>
<name>A0A5N7DMY4_9EURO</name>
<comment type="subcellular location">
    <subcellularLocation>
        <location evidence="1">Nucleus</location>
    </subcellularLocation>
</comment>
<accession>A0A5N7DMY4</accession>
<evidence type="ECO:0000256" key="5">
    <source>
        <dbReference type="ARBA" id="ARBA00023163"/>
    </source>
</evidence>
<reference evidence="7 8" key="1">
    <citation type="submission" date="2019-04" db="EMBL/GenBank/DDBJ databases">
        <authorList>
            <consortium name="DOE Joint Genome Institute"/>
            <person name="Mondo S."/>
            <person name="Kjaerbolling I."/>
            <person name="Vesth T."/>
            <person name="Frisvad J.C."/>
            <person name="Nybo J.L."/>
            <person name="Theobald S."/>
            <person name="Kildgaard S."/>
            <person name="Isbrandt T."/>
            <person name="Kuo A."/>
            <person name="Sato A."/>
            <person name="Lyhne E.K."/>
            <person name="Kogle M.E."/>
            <person name="Wiebenga A."/>
            <person name="Kun R.S."/>
            <person name="Lubbers R.J."/>
            <person name="Makela M.R."/>
            <person name="Barry K."/>
            <person name="Chovatia M."/>
            <person name="Clum A."/>
            <person name="Daum C."/>
            <person name="Haridas S."/>
            <person name="He G."/>
            <person name="LaButti K."/>
            <person name="Lipzen A."/>
            <person name="Riley R."/>
            <person name="Salamov A."/>
            <person name="Simmons B.A."/>
            <person name="Magnuson J.K."/>
            <person name="Henrissat B."/>
            <person name="Mortensen U.H."/>
            <person name="Larsen T.O."/>
            <person name="Devries R.P."/>
            <person name="Grigoriev I.V."/>
            <person name="Machida M."/>
            <person name="Baker S.E."/>
            <person name="Andersen M.R."/>
            <person name="Cantor M.N."/>
            <person name="Hua S.X."/>
        </authorList>
    </citation>
    <scope>NUCLEOTIDE SEQUENCE [LARGE SCALE GENOMIC DNA]</scope>
    <source>
        <strain evidence="7 8">CBS 119388</strain>
    </source>
</reference>
<evidence type="ECO:0000256" key="4">
    <source>
        <dbReference type="ARBA" id="ARBA00023125"/>
    </source>
</evidence>
<keyword evidence="6" id="KW-0539">Nucleus</keyword>
<dbReference type="GO" id="GO:0003677">
    <property type="term" value="F:DNA binding"/>
    <property type="evidence" value="ECO:0007669"/>
    <property type="project" value="UniProtKB-KW"/>
</dbReference>
<dbReference type="EMBL" id="ML736748">
    <property type="protein sequence ID" value="KAE8407409.1"/>
    <property type="molecule type" value="Genomic_DNA"/>
</dbReference>
<dbReference type="GeneID" id="43673473"/>
<dbReference type="SMART" id="SM00066">
    <property type="entry name" value="GAL4"/>
    <property type="match status" value="1"/>
</dbReference>
<evidence type="ECO:0000313" key="7">
    <source>
        <dbReference type="EMBL" id="KAE8407409.1"/>
    </source>
</evidence>
<dbReference type="AlphaFoldDB" id="A0A5N7DMY4"/>
<dbReference type="PROSITE" id="PS00463">
    <property type="entry name" value="ZN2_CY6_FUNGAL_1"/>
    <property type="match status" value="1"/>
</dbReference>
<evidence type="ECO:0000256" key="1">
    <source>
        <dbReference type="ARBA" id="ARBA00004123"/>
    </source>
</evidence>
<dbReference type="InterPro" id="IPR001138">
    <property type="entry name" value="Zn2Cys6_DnaBD"/>
</dbReference>
<dbReference type="SUPFAM" id="SSF57701">
    <property type="entry name" value="Zn2/Cys6 DNA-binding domain"/>
    <property type="match status" value="1"/>
</dbReference>
<dbReference type="GO" id="GO:0000981">
    <property type="term" value="F:DNA-binding transcription factor activity, RNA polymerase II-specific"/>
    <property type="evidence" value="ECO:0007669"/>
    <property type="project" value="InterPro"/>
</dbReference>
<dbReference type="CDD" id="cd00067">
    <property type="entry name" value="GAL4"/>
    <property type="match status" value="1"/>
</dbReference>
<dbReference type="RefSeq" id="XP_031944728.1">
    <property type="nucleotide sequence ID" value="XM_032088782.1"/>
</dbReference>
<dbReference type="Pfam" id="PF04082">
    <property type="entry name" value="Fungal_trans"/>
    <property type="match status" value="1"/>
</dbReference>
<dbReference type="GO" id="GO:0009893">
    <property type="term" value="P:positive regulation of metabolic process"/>
    <property type="evidence" value="ECO:0007669"/>
    <property type="project" value="UniProtKB-ARBA"/>
</dbReference>
<keyword evidence="2" id="KW-0479">Metal-binding</keyword>
<dbReference type="PANTHER" id="PTHR31001">
    <property type="entry name" value="UNCHARACTERIZED TRANSCRIPTIONAL REGULATORY PROTEIN"/>
    <property type="match status" value="1"/>
</dbReference>
<dbReference type="PROSITE" id="PS50048">
    <property type="entry name" value="ZN2_CY6_FUNGAL_2"/>
    <property type="match status" value="1"/>
</dbReference>
<dbReference type="Gene3D" id="4.10.240.10">
    <property type="entry name" value="Zn(2)-C6 fungal-type DNA-binding domain"/>
    <property type="match status" value="1"/>
</dbReference>
<dbReference type="OrthoDB" id="4898680at2759"/>
<dbReference type="SMART" id="SM00906">
    <property type="entry name" value="Fungal_trans"/>
    <property type="match status" value="1"/>
</dbReference>
<keyword evidence="8" id="KW-1185">Reference proteome</keyword>
<keyword evidence="4" id="KW-0238">DNA-binding</keyword>
<protein>
    <submittedName>
        <fullName evidence="7">Uncharacterized protein</fullName>
    </submittedName>
</protein>
<dbReference type="PANTHER" id="PTHR31001:SF61">
    <property type="entry name" value="ZN(II)2CYS6 TRANSCRIPTION FACTOR (EUROFUNG)"/>
    <property type="match status" value="1"/>
</dbReference>
<dbReference type="InterPro" id="IPR036864">
    <property type="entry name" value="Zn2-C6_fun-type_DNA-bd_sf"/>
</dbReference>
<keyword evidence="5" id="KW-0804">Transcription</keyword>
<evidence type="ECO:0000256" key="3">
    <source>
        <dbReference type="ARBA" id="ARBA00023015"/>
    </source>
</evidence>